<keyword evidence="4 5" id="KW-0472">Membrane</keyword>
<proteinExistence type="inferred from homology"/>
<evidence type="ECO:0000256" key="5">
    <source>
        <dbReference type="HAMAP-Rule" id="MF_00189"/>
    </source>
</evidence>
<comment type="function">
    <text evidence="5">Plays a role in cell envelope biogenesis, maintenance of cell envelope integrity and membrane homeostasis.</text>
</comment>
<evidence type="ECO:0000256" key="4">
    <source>
        <dbReference type="ARBA" id="ARBA00023136"/>
    </source>
</evidence>
<dbReference type="HAMAP" id="MF_00189">
    <property type="entry name" value="YciB"/>
    <property type="match status" value="1"/>
</dbReference>
<dbReference type="NCBIfam" id="TIGR00997">
    <property type="entry name" value="ispZ"/>
    <property type="match status" value="1"/>
</dbReference>
<evidence type="ECO:0000313" key="7">
    <source>
        <dbReference type="Proteomes" id="UP000179344"/>
    </source>
</evidence>
<evidence type="ECO:0000256" key="2">
    <source>
        <dbReference type="ARBA" id="ARBA00022692"/>
    </source>
</evidence>
<feature type="transmembrane region" description="Helical" evidence="5">
    <location>
        <begin position="117"/>
        <end position="141"/>
    </location>
</feature>
<dbReference type="EMBL" id="MFST01000071">
    <property type="protein sequence ID" value="OGI44185.1"/>
    <property type="molecule type" value="Genomic_DNA"/>
</dbReference>
<gene>
    <name evidence="5" type="primary">yciB</name>
    <name evidence="6" type="ORF">A2V92_06140</name>
</gene>
<feature type="transmembrane region" description="Helical" evidence="5">
    <location>
        <begin position="80"/>
        <end position="96"/>
    </location>
</feature>
<evidence type="ECO:0000256" key="1">
    <source>
        <dbReference type="ARBA" id="ARBA00022475"/>
    </source>
</evidence>
<dbReference type="NCBIfam" id="NF001325">
    <property type="entry name" value="PRK00259.1-3"/>
    <property type="match status" value="1"/>
</dbReference>
<dbReference type="AlphaFoldDB" id="A0A1F6TGI5"/>
<dbReference type="PANTHER" id="PTHR36917">
    <property type="entry name" value="INTRACELLULAR SEPTATION PROTEIN A-RELATED"/>
    <property type="match status" value="1"/>
</dbReference>
<keyword evidence="1 5" id="KW-1003">Cell membrane</keyword>
<comment type="subcellular location">
    <subcellularLocation>
        <location evidence="5">Cell inner membrane</location>
        <topology evidence="5">Multi-pass membrane protein</topology>
    </subcellularLocation>
</comment>
<keyword evidence="2 5" id="KW-0812">Transmembrane</keyword>
<sequence length="198" mass="22692">MKFLYDLFPLLLFFAAYKFYDIYVATACAMAASFVQVGIYWLRRRRFETMHLITLGVVVFFGGLTLVLHDSTFIKWKPTIVYWIFAALVLGARLFSDKGLMERMLGAQISLPPRAWGLINLSWGVFFLLVGALNIYVAFYFGPDLDPETREKIWVYFKVPGTLALTFLLVIVQAFYMTRHMRAVAEDKPKSATDLAAN</sequence>
<dbReference type="GO" id="GO:0005886">
    <property type="term" value="C:plasma membrane"/>
    <property type="evidence" value="ECO:0007669"/>
    <property type="project" value="UniProtKB-SubCell"/>
</dbReference>
<reference evidence="6 7" key="1">
    <citation type="journal article" date="2016" name="Nat. Commun.">
        <title>Thousands of microbial genomes shed light on interconnected biogeochemical processes in an aquifer system.</title>
        <authorList>
            <person name="Anantharaman K."/>
            <person name="Brown C.T."/>
            <person name="Hug L.A."/>
            <person name="Sharon I."/>
            <person name="Castelle C.J."/>
            <person name="Probst A.J."/>
            <person name="Thomas B.C."/>
            <person name="Singh A."/>
            <person name="Wilkins M.J."/>
            <person name="Karaoz U."/>
            <person name="Brodie E.L."/>
            <person name="Williams K.H."/>
            <person name="Hubbard S.S."/>
            <person name="Banfield J.F."/>
        </authorList>
    </citation>
    <scope>NUCLEOTIDE SEQUENCE [LARGE SCALE GENOMIC DNA]</scope>
</reference>
<keyword evidence="3 5" id="KW-1133">Transmembrane helix</keyword>
<name>A0A1F6TGI5_9PROT</name>
<dbReference type="PANTHER" id="PTHR36917:SF1">
    <property type="entry name" value="INNER MEMBRANE-SPANNING PROTEIN YCIB"/>
    <property type="match status" value="1"/>
</dbReference>
<dbReference type="Pfam" id="PF04279">
    <property type="entry name" value="IspA"/>
    <property type="match status" value="1"/>
</dbReference>
<comment type="caution">
    <text evidence="6">The sequence shown here is derived from an EMBL/GenBank/DDBJ whole genome shotgun (WGS) entry which is preliminary data.</text>
</comment>
<protein>
    <recommendedName>
        <fullName evidence="5">Inner membrane-spanning protein YciB</fullName>
    </recommendedName>
</protein>
<evidence type="ECO:0000256" key="3">
    <source>
        <dbReference type="ARBA" id="ARBA00022989"/>
    </source>
</evidence>
<dbReference type="Proteomes" id="UP000179344">
    <property type="component" value="Unassembled WGS sequence"/>
</dbReference>
<feature type="transmembrane region" description="Helical" evidence="5">
    <location>
        <begin position="49"/>
        <end position="68"/>
    </location>
</feature>
<comment type="similarity">
    <text evidence="5">Belongs to the YciB family.</text>
</comment>
<feature type="transmembrane region" description="Helical" evidence="5">
    <location>
        <begin position="20"/>
        <end position="42"/>
    </location>
</feature>
<feature type="transmembrane region" description="Helical" evidence="5">
    <location>
        <begin position="153"/>
        <end position="176"/>
    </location>
</feature>
<accession>A0A1F6TGI5</accession>
<organism evidence="6 7">
    <name type="scientific">Candidatus Muproteobacteria bacterium RBG_16_65_31</name>
    <dbReference type="NCBI Taxonomy" id="1817759"/>
    <lineage>
        <taxon>Bacteria</taxon>
        <taxon>Pseudomonadati</taxon>
        <taxon>Pseudomonadota</taxon>
        <taxon>Candidatus Muproteobacteria</taxon>
    </lineage>
</organism>
<evidence type="ECO:0000313" key="6">
    <source>
        <dbReference type="EMBL" id="OGI44185.1"/>
    </source>
</evidence>
<keyword evidence="5" id="KW-0997">Cell inner membrane</keyword>
<dbReference type="InterPro" id="IPR006008">
    <property type="entry name" value="YciB"/>
</dbReference>